<protein>
    <recommendedName>
        <fullName evidence="1">DUF7779 domain-containing protein</fullName>
    </recommendedName>
</protein>
<dbReference type="SUPFAM" id="SSF48452">
    <property type="entry name" value="TPR-like"/>
    <property type="match status" value="2"/>
</dbReference>
<dbReference type="PANTHER" id="PTHR46082:SF10">
    <property type="entry name" value="NB-ARC DOMAIN-CONTAINING PROTEIN"/>
    <property type="match status" value="1"/>
</dbReference>
<proteinExistence type="predicted"/>
<sequence length="547" mass="62458">MAGSPSNSEIGKLADLLDYLPLAMVQAAAFIEENMISVGEYLGLCEENHDIRMDLLSVSINQIKEKHPQAIEISLIAFFDKNDIPEYLIRPKSGHPLEFARALGTLKAFSLIQGNDKSKSYSLHRLVQLVIRKWLLTADEFKARAIRALEVVDEAFLDAIFENWKTCEGYYDEAEKLDLIILEANKNEFGLRHPETLESMCALASTYEEQGRLSEAEELDKHVLRVRKEENGIKDMGTLVCMGNLAGVYEKQGRLDEAEALTLEVLKNRTKIFGSNHEATITSMAKSGSIYYEAEQYQKAEELTLQAWHWRKANLGHSHKDTLASGHTLAMIYDGRDELEKAAAQHSEMLALREEQLGPNHPETFWTKVYLAGVYERQQKPVEAQELILEVLERQERKPRIEVVQERKRRFGADHTRKLDRIRCGRENAHTAFPDYLHHSHRERRFRDGLAEGDMCWVDFVGLAPDMRGWQNEIVMDHTMAASWGRSGPPMIFEPLAKLSQVMSDATRRSVCLLLQWMFPKGAVTHAARSLMSYLMTEAYLMPPLKP</sequence>
<gene>
    <name evidence="2" type="ORF">MPDQ_007819</name>
</gene>
<dbReference type="InterPro" id="IPR011990">
    <property type="entry name" value="TPR-like_helical_dom_sf"/>
</dbReference>
<dbReference type="AlphaFoldDB" id="A0A507QTI2"/>
<dbReference type="Proteomes" id="UP000319663">
    <property type="component" value="Unassembled WGS sequence"/>
</dbReference>
<dbReference type="STRING" id="5098.A0A507QTI2"/>
<organism evidence="2 3">
    <name type="scientific">Monascus purpureus</name>
    <name type="common">Red mold</name>
    <name type="synonym">Monascus anka</name>
    <dbReference type="NCBI Taxonomy" id="5098"/>
    <lineage>
        <taxon>Eukaryota</taxon>
        <taxon>Fungi</taxon>
        <taxon>Dikarya</taxon>
        <taxon>Ascomycota</taxon>
        <taxon>Pezizomycotina</taxon>
        <taxon>Eurotiomycetes</taxon>
        <taxon>Eurotiomycetidae</taxon>
        <taxon>Eurotiales</taxon>
        <taxon>Aspergillaceae</taxon>
        <taxon>Monascus</taxon>
    </lineage>
</organism>
<evidence type="ECO:0000313" key="3">
    <source>
        <dbReference type="Proteomes" id="UP000319663"/>
    </source>
</evidence>
<dbReference type="Pfam" id="PF13424">
    <property type="entry name" value="TPR_12"/>
    <property type="match status" value="3"/>
</dbReference>
<accession>A0A507QTI2</accession>
<dbReference type="Gene3D" id="1.25.40.10">
    <property type="entry name" value="Tetratricopeptide repeat domain"/>
    <property type="match status" value="2"/>
</dbReference>
<dbReference type="Pfam" id="PF25000">
    <property type="entry name" value="DUF7779"/>
    <property type="match status" value="1"/>
</dbReference>
<dbReference type="PANTHER" id="PTHR46082">
    <property type="entry name" value="ATP/GTP-BINDING PROTEIN-RELATED"/>
    <property type="match status" value="1"/>
</dbReference>
<evidence type="ECO:0000313" key="2">
    <source>
        <dbReference type="EMBL" id="TQB71056.1"/>
    </source>
</evidence>
<comment type="caution">
    <text evidence="2">The sequence shown here is derived from an EMBL/GenBank/DDBJ whole genome shotgun (WGS) entry which is preliminary data.</text>
</comment>
<name>A0A507QTI2_MONPU</name>
<dbReference type="EMBL" id="VIFY01000089">
    <property type="protein sequence ID" value="TQB71056.1"/>
    <property type="molecule type" value="Genomic_DNA"/>
</dbReference>
<evidence type="ECO:0000259" key="1">
    <source>
        <dbReference type="Pfam" id="PF25000"/>
    </source>
</evidence>
<feature type="domain" description="DUF7779" evidence="1">
    <location>
        <begin position="73"/>
        <end position="134"/>
    </location>
</feature>
<keyword evidence="3" id="KW-1185">Reference proteome</keyword>
<dbReference type="InterPro" id="IPR056681">
    <property type="entry name" value="DUF7779"/>
</dbReference>
<reference evidence="2 3" key="1">
    <citation type="submission" date="2019-06" db="EMBL/GenBank/DDBJ databases">
        <title>Wine fermentation using esterase from Monascus purpureus.</title>
        <authorList>
            <person name="Geng C."/>
            <person name="Zhang Y."/>
        </authorList>
    </citation>
    <scope>NUCLEOTIDE SEQUENCE [LARGE SCALE GENOMIC DNA]</scope>
    <source>
        <strain evidence="2">HQ1</strain>
    </source>
</reference>
<dbReference type="InterPro" id="IPR053137">
    <property type="entry name" value="NLR-like"/>
</dbReference>